<dbReference type="CDD" id="cd07185">
    <property type="entry name" value="OmpA_C-like"/>
    <property type="match status" value="1"/>
</dbReference>
<dbReference type="EMBL" id="QNSE01000001">
    <property type="protein sequence ID" value="RBP85818.1"/>
    <property type="molecule type" value="Genomic_DNA"/>
</dbReference>
<dbReference type="GO" id="GO:0009279">
    <property type="term" value="C:cell outer membrane"/>
    <property type="evidence" value="ECO:0007669"/>
    <property type="project" value="UniProtKB-SubCell"/>
</dbReference>
<comment type="caution">
    <text evidence="6">The sequence shown here is derived from an EMBL/GenBank/DDBJ whole genome shotgun (WGS) entry which is preliminary data.</text>
</comment>
<dbReference type="Gene3D" id="3.30.1330.60">
    <property type="entry name" value="OmpA-like domain"/>
    <property type="match status" value="1"/>
</dbReference>
<comment type="subcellular location">
    <subcellularLocation>
        <location evidence="1">Cell outer membrane</location>
    </subcellularLocation>
</comment>
<name>A0A366JJ16_9GAMM</name>
<dbReference type="PANTHER" id="PTHR30329:SF21">
    <property type="entry name" value="LIPOPROTEIN YIAD-RELATED"/>
    <property type="match status" value="1"/>
</dbReference>
<dbReference type="PRINTS" id="PR01021">
    <property type="entry name" value="OMPADOMAIN"/>
</dbReference>
<dbReference type="Pfam" id="PF00691">
    <property type="entry name" value="OmpA"/>
    <property type="match status" value="1"/>
</dbReference>
<evidence type="ECO:0000256" key="2">
    <source>
        <dbReference type="ARBA" id="ARBA00023136"/>
    </source>
</evidence>
<evidence type="ECO:0000313" key="7">
    <source>
        <dbReference type="Proteomes" id="UP000252792"/>
    </source>
</evidence>
<dbReference type="InterPro" id="IPR036737">
    <property type="entry name" value="OmpA-like_sf"/>
</dbReference>
<dbReference type="InterPro" id="IPR006664">
    <property type="entry name" value="OMP_bac"/>
</dbReference>
<evidence type="ECO:0000313" key="6">
    <source>
        <dbReference type="EMBL" id="RBP85818.1"/>
    </source>
</evidence>
<evidence type="ECO:0000259" key="5">
    <source>
        <dbReference type="PROSITE" id="PS51123"/>
    </source>
</evidence>
<reference evidence="6 7" key="1">
    <citation type="submission" date="2018-06" db="EMBL/GenBank/DDBJ databases">
        <title>Genomic Encyclopedia of Type Strains, Phase III (KMG-III): the genomes of soil and plant-associated and newly described type strains.</title>
        <authorList>
            <person name="Whitman W."/>
        </authorList>
    </citation>
    <scope>NUCLEOTIDE SEQUENCE [LARGE SCALE GENOMIC DNA]</scope>
    <source>
        <strain evidence="6 7">CECT 7377</strain>
    </source>
</reference>
<keyword evidence="3" id="KW-0998">Cell outer membrane</keyword>
<gene>
    <name evidence="6" type="ORF">DFP80_101313</name>
</gene>
<keyword evidence="7" id="KW-1185">Reference proteome</keyword>
<dbReference type="PANTHER" id="PTHR30329">
    <property type="entry name" value="STATOR ELEMENT OF FLAGELLAR MOTOR COMPLEX"/>
    <property type="match status" value="1"/>
</dbReference>
<protein>
    <submittedName>
        <fullName evidence="6">Outer membrane protein OmpA-like peptidoglycan-associated protein</fullName>
    </submittedName>
</protein>
<dbReference type="AlphaFoldDB" id="A0A366JJ16"/>
<evidence type="ECO:0000256" key="4">
    <source>
        <dbReference type="PROSITE-ProRule" id="PRU00473"/>
    </source>
</evidence>
<evidence type="ECO:0000256" key="3">
    <source>
        <dbReference type="ARBA" id="ARBA00023237"/>
    </source>
</evidence>
<organism evidence="6 7">
    <name type="scientific">Marinomonas rhizomae</name>
    <dbReference type="NCBI Taxonomy" id="491948"/>
    <lineage>
        <taxon>Bacteria</taxon>
        <taxon>Pseudomonadati</taxon>
        <taxon>Pseudomonadota</taxon>
        <taxon>Gammaproteobacteria</taxon>
        <taxon>Oceanospirillales</taxon>
        <taxon>Oceanospirillaceae</taxon>
        <taxon>Marinomonas</taxon>
    </lineage>
</organism>
<evidence type="ECO:0000256" key="1">
    <source>
        <dbReference type="ARBA" id="ARBA00004442"/>
    </source>
</evidence>
<accession>A0A366JJ16</accession>
<dbReference type="Proteomes" id="UP000252792">
    <property type="component" value="Unassembled WGS sequence"/>
</dbReference>
<proteinExistence type="predicted"/>
<dbReference type="InterPro" id="IPR006665">
    <property type="entry name" value="OmpA-like"/>
</dbReference>
<dbReference type="SUPFAM" id="SSF103088">
    <property type="entry name" value="OmpA-like"/>
    <property type="match status" value="1"/>
</dbReference>
<dbReference type="InterPro" id="IPR050330">
    <property type="entry name" value="Bact_OuterMem_StrucFunc"/>
</dbReference>
<dbReference type="PROSITE" id="PS51123">
    <property type="entry name" value="OMPA_2"/>
    <property type="match status" value="1"/>
</dbReference>
<keyword evidence="2 4" id="KW-0472">Membrane</keyword>
<feature type="domain" description="OmpA-like" evidence="5">
    <location>
        <begin position="72"/>
        <end position="195"/>
    </location>
</feature>
<sequence>MAFCPFFIRSLVVTSFVVLSYGCSSVTSDNINLDCNDRYTRCASKVDAVDMKQFKEPQAVSKAPKVSSGASESSQAKIAVSPVLFGFDEGAAVGLDLNDVVVFLNSFPNASLTLHGYTDPIGSDDYNMALSYRRADYIRERLLMSGVSKQQIFVKPHGENNLLVSAPEEPLASRDSLKSMYARNRRVEFEFKVSNASTLSN</sequence>